<reference evidence="3 4" key="1">
    <citation type="submission" date="2022-06" db="EMBL/GenBank/DDBJ databases">
        <title>Sequencing the genomes of 1000 actinobacteria strains.</title>
        <authorList>
            <person name="Klenk H.-P."/>
        </authorList>
    </citation>
    <scope>NUCLEOTIDE SEQUENCE [LARGE SCALE GENOMIC DNA]</scope>
    <source>
        <strain evidence="3 4">DSM 41656</strain>
    </source>
</reference>
<sequence>MAPLRWQRMRQAEQRRQRVAADQDWHPSDFVFTTGTGRPVEPRNLSRSFTRISATEALPPVRLHDTRHGCATLLAAAGVQPRDLMAILGHSQIAVTMEIYAHVVQDNQREAMSHMDRLLKRRRPAR</sequence>
<dbReference type="Gene3D" id="1.10.443.10">
    <property type="entry name" value="Intergrase catalytic core"/>
    <property type="match status" value="1"/>
</dbReference>
<comment type="caution">
    <text evidence="3">The sequence shown here is derived from an EMBL/GenBank/DDBJ whole genome shotgun (WGS) entry which is preliminary data.</text>
</comment>
<dbReference type="EMBL" id="JAMZDX010000006">
    <property type="protein sequence ID" value="MCP2312701.1"/>
    <property type="molecule type" value="Genomic_DNA"/>
</dbReference>
<gene>
    <name evidence="3" type="ORF">FHR36_005882</name>
</gene>
<dbReference type="PANTHER" id="PTHR30349">
    <property type="entry name" value="PHAGE INTEGRASE-RELATED"/>
    <property type="match status" value="1"/>
</dbReference>
<proteinExistence type="predicted"/>
<name>A0ABT1J7K3_9ACTN</name>
<dbReference type="InterPro" id="IPR013762">
    <property type="entry name" value="Integrase-like_cat_sf"/>
</dbReference>
<dbReference type="SUPFAM" id="SSF56349">
    <property type="entry name" value="DNA breaking-rejoining enzymes"/>
    <property type="match status" value="1"/>
</dbReference>
<evidence type="ECO:0000313" key="3">
    <source>
        <dbReference type="EMBL" id="MCP2312701.1"/>
    </source>
</evidence>
<organism evidence="3 4">
    <name type="scientific">Kitasatospora paracochleata</name>
    <dbReference type="NCBI Taxonomy" id="58354"/>
    <lineage>
        <taxon>Bacteria</taxon>
        <taxon>Bacillati</taxon>
        <taxon>Actinomycetota</taxon>
        <taxon>Actinomycetes</taxon>
        <taxon>Kitasatosporales</taxon>
        <taxon>Streptomycetaceae</taxon>
        <taxon>Kitasatospora</taxon>
    </lineage>
</organism>
<dbReference type="Pfam" id="PF00589">
    <property type="entry name" value="Phage_integrase"/>
    <property type="match status" value="1"/>
</dbReference>
<evidence type="ECO:0000259" key="2">
    <source>
        <dbReference type="PROSITE" id="PS51898"/>
    </source>
</evidence>
<keyword evidence="4" id="KW-1185">Reference proteome</keyword>
<dbReference type="PROSITE" id="PS51898">
    <property type="entry name" value="TYR_RECOMBINASE"/>
    <property type="match status" value="1"/>
</dbReference>
<dbReference type="InterPro" id="IPR050090">
    <property type="entry name" value="Tyrosine_recombinase_XerCD"/>
</dbReference>
<dbReference type="Proteomes" id="UP001206483">
    <property type="component" value="Unassembled WGS sequence"/>
</dbReference>
<dbReference type="PANTHER" id="PTHR30349:SF91">
    <property type="entry name" value="INTA PROTEIN"/>
    <property type="match status" value="1"/>
</dbReference>
<dbReference type="InterPro" id="IPR011010">
    <property type="entry name" value="DNA_brk_join_enz"/>
</dbReference>
<dbReference type="InterPro" id="IPR002104">
    <property type="entry name" value="Integrase_catalytic"/>
</dbReference>
<evidence type="ECO:0000256" key="1">
    <source>
        <dbReference type="ARBA" id="ARBA00023172"/>
    </source>
</evidence>
<keyword evidence="1" id="KW-0233">DNA recombination</keyword>
<accession>A0ABT1J7K3</accession>
<protein>
    <submittedName>
        <fullName evidence="3">Integrase</fullName>
    </submittedName>
</protein>
<feature type="domain" description="Tyr recombinase" evidence="2">
    <location>
        <begin position="1"/>
        <end position="113"/>
    </location>
</feature>
<evidence type="ECO:0000313" key="4">
    <source>
        <dbReference type="Proteomes" id="UP001206483"/>
    </source>
</evidence>